<dbReference type="RefSeq" id="WP_048704908.1">
    <property type="nucleotide sequence ID" value="NZ_CP014646.1"/>
</dbReference>
<dbReference type="InterPro" id="IPR025711">
    <property type="entry name" value="PepSY"/>
</dbReference>
<protein>
    <submittedName>
        <fullName evidence="3">Peptidase M4</fullName>
    </submittedName>
</protein>
<evidence type="ECO:0000256" key="1">
    <source>
        <dbReference type="SAM" id="SignalP"/>
    </source>
</evidence>
<dbReference type="Gene3D" id="3.10.450.40">
    <property type="match status" value="1"/>
</dbReference>
<evidence type="ECO:0000313" key="3">
    <source>
        <dbReference type="EMBL" id="AMO36855.1"/>
    </source>
</evidence>
<dbReference type="KEGG" id="thu:AC731_007800"/>
<evidence type="ECO:0000313" key="4">
    <source>
        <dbReference type="Proteomes" id="UP000036902"/>
    </source>
</evidence>
<dbReference type="STRING" id="1134435.AC731_007800"/>
<keyword evidence="4" id="KW-1185">Reference proteome</keyword>
<evidence type="ECO:0000259" key="2">
    <source>
        <dbReference type="Pfam" id="PF03413"/>
    </source>
</evidence>
<dbReference type="Proteomes" id="UP000036902">
    <property type="component" value="Chromosome"/>
</dbReference>
<dbReference type="EMBL" id="CP014646">
    <property type="protein sequence ID" value="AMO36855.1"/>
    <property type="molecule type" value="Genomic_DNA"/>
</dbReference>
<reference evidence="4" key="1">
    <citation type="submission" date="2016-03" db="EMBL/GenBank/DDBJ databases">
        <authorList>
            <person name="Ma C."/>
            <person name="Zhou S."/>
            <person name="Yang G."/>
        </authorList>
    </citation>
    <scope>NUCLEOTIDE SEQUENCE [LARGE SCALE GENOMIC DNA]</scope>
    <source>
        <strain evidence="4">SgZ-1</strain>
    </source>
</reference>
<accession>A0A127K4H7</accession>
<sequence length="111" mass="12201">MNIRPALTATIAGFAFAVLAATTLQPAVAHASDDRARTSEVRQLRESGKILPMEDILTRSRAAQPGQVVEVELDREDGRYVYEVKIIDDTDKVHKLEIDAASGEVLNRKAK</sequence>
<dbReference type="AlphaFoldDB" id="A0A127K4H7"/>
<feature type="chain" id="PRO_5007797928" evidence="1">
    <location>
        <begin position="21"/>
        <end position="111"/>
    </location>
</feature>
<feature type="signal peptide" evidence="1">
    <location>
        <begin position="1"/>
        <end position="20"/>
    </location>
</feature>
<keyword evidence="1" id="KW-0732">Signal</keyword>
<organism evidence="3 4">
    <name type="scientific">Thauera humireducens</name>
    <dbReference type="NCBI Taxonomy" id="1134435"/>
    <lineage>
        <taxon>Bacteria</taxon>
        <taxon>Pseudomonadati</taxon>
        <taxon>Pseudomonadota</taxon>
        <taxon>Betaproteobacteria</taxon>
        <taxon>Rhodocyclales</taxon>
        <taxon>Zoogloeaceae</taxon>
        <taxon>Thauera</taxon>
    </lineage>
</organism>
<gene>
    <name evidence="3" type="ORF">AC731_007800</name>
</gene>
<proteinExistence type="predicted"/>
<dbReference type="Pfam" id="PF03413">
    <property type="entry name" value="PepSY"/>
    <property type="match status" value="1"/>
</dbReference>
<feature type="domain" description="PepSY" evidence="2">
    <location>
        <begin position="51"/>
        <end position="108"/>
    </location>
</feature>
<name>A0A127K4H7_9RHOO</name>